<proteinExistence type="predicted"/>
<dbReference type="GeneID" id="98797299"/>
<evidence type="ECO:0000313" key="1">
    <source>
        <dbReference type="EMBL" id="TGB41384.1"/>
    </source>
</evidence>
<dbReference type="OrthoDB" id="4775251at2"/>
<organism evidence="1 2">
    <name type="scientific">Mycolicibacterium peregrinum</name>
    <name type="common">Mycobacterium peregrinum</name>
    <dbReference type="NCBI Taxonomy" id="43304"/>
    <lineage>
        <taxon>Bacteria</taxon>
        <taxon>Bacillati</taxon>
        <taxon>Actinomycetota</taxon>
        <taxon>Actinomycetes</taxon>
        <taxon>Mycobacteriales</taxon>
        <taxon>Mycobacteriaceae</taxon>
        <taxon>Mycolicibacterium</taxon>
    </lineage>
</organism>
<dbReference type="AlphaFoldDB" id="A0A246BMV8"/>
<protein>
    <recommendedName>
        <fullName evidence="3">DUF2694 domain-containing protein</fullName>
    </recommendedName>
</protein>
<gene>
    <name evidence="1" type="ORF">EJD98_15775</name>
</gene>
<evidence type="ECO:0008006" key="3">
    <source>
        <dbReference type="Google" id="ProtNLM"/>
    </source>
</evidence>
<sequence>MAQPVQSPGGTISVHTTERGLPVALRLDPVELKKPPAQLADEIMALCRLSAARAQVERRRDLAEKGYSASVIEPLQLATAEELARAEDEVLGEEGELPSTWGRSV</sequence>
<name>A0A246BMV8_MYCPR</name>
<dbReference type="RefSeq" id="WP_082449122.1">
    <property type="nucleotide sequence ID" value="NZ_JACKTU010000025.1"/>
</dbReference>
<evidence type="ECO:0000313" key="2">
    <source>
        <dbReference type="Proteomes" id="UP000297792"/>
    </source>
</evidence>
<keyword evidence="2" id="KW-1185">Reference proteome</keyword>
<dbReference type="Proteomes" id="UP000297792">
    <property type="component" value="Unassembled WGS sequence"/>
</dbReference>
<accession>A0A246BMV8</accession>
<reference evidence="1 2" key="1">
    <citation type="submission" date="2018-12" db="EMBL/GenBank/DDBJ databases">
        <title>Draft genome sequences of Mycolicibacterium peregrinum isolated from a pig with lymphadenitis and from soil on the same Japanese pig farm.</title>
        <authorList>
            <person name="Komatsu T."/>
            <person name="Ohya K."/>
            <person name="Sawai K."/>
            <person name="Odoi J.O."/>
            <person name="Otsu K."/>
            <person name="Ota A."/>
            <person name="Ito T."/>
            <person name="Kawai M."/>
            <person name="Maruyama F."/>
        </authorList>
    </citation>
    <scope>NUCLEOTIDE SEQUENCE [LARGE SCALE GENOMIC DNA]</scope>
    <source>
        <strain evidence="1 2">138</strain>
    </source>
</reference>
<dbReference type="EMBL" id="RWKA01000008">
    <property type="protein sequence ID" value="TGB41384.1"/>
    <property type="molecule type" value="Genomic_DNA"/>
</dbReference>
<comment type="caution">
    <text evidence="1">The sequence shown here is derived from an EMBL/GenBank/DDBJ whole genome shotgun (WGS) entry which is preliminary data.</text>
</comment>